<dbReference type="EMBL" id="CP006877">
    <property type="protein sequence ID" value="AJD42621.1"/>
    <property type="molecule type" value="Genomic_DNA"/>
</dbReference>
<dbReference type="Proteomes" id="UP000031368">
    <property type="component" value="Chromosome"/>
</dbReference>
<keyword evidence="7" id="KW-0472">Membrane</keyword>
<keyword evidence="6" id="KW-1278">Translocase</keyword>
<protein>
    <recommendedName>
        <fullName evidence="10">ABC transporter domain-containing protein</fullName>
    </recommendedName>
</protein>
<dbReference type="Gene3D" id="3.40.50.300">
    <property type="entry name" value="P-loop containing nucleotide triphosphate hydrolases"/>
    <property type="match status" value="1"/>
</dbReference>
<dbReference type="HOGENOM" id="CLU_2397527_0_0_5"/>
<keyword evidence="4" id="KW-1003">Cell membrane</keyword>
<sequence>MCLGRRLLCQSEAPSRTTDWRRFVKGIDLDIAAGETLAVVGDSGSGKGVTLLAAIQLLPRYASRVEGKCCFAARIRWRFMKSRCGSFEAVKLA</sequence>
<organism evidence="8 9">
    <name type="scientific">Rhizobium gallicum bv. gallicum R602sp</name>
    <dbReference type="NCBI Taxonomy" id="1041138"/>
    <lineage>
        <taxon>Bacteria</taxon>
        <taxon>Pseudomonadati</taxon>
        <taxon>Pseudomonadota</taxon>
        <taxon>Alphaproteobacteria</taxon>
        <taxon>Hyphomicrobiales</taxon>
        <taxon>Rhizobiaceae</taxon>
        <taxon>Rhizobium/Agrobacterium group</taxon>
        <taxon>Rhizobium</taxon>
    </lineage>
</organism>
<dbReference type="KEGG" id="rga:RGR602_CH03312"/>
<name>A0A0B4X640_9HYPH</name>
<reference evidence="8 9" key="1">
    <citation type="submission" date="2013-11" db="EMBL/GenBank/DDBJ databases">
        <title>Complete genome sequence of Rhizobium gallicum bv. gallicum R602.</title>
        <authorList>
            <person name="Bustos P."/>
            <person name="Santamaria R.I."/>
            <person name="Lozano L."/>
            <person name="Acosta J.L."/>
            <person name="Ormeno-Orrillo E."/>
            <person name="Rogel M.A."/>
            <person name="Romero D."/>
            <person name="Cevallos M.A."/>
            <person name="Martinez-Romero E."/>
            <person name="Gonzalez V."/>
        </authorList>
    </citation>
    <scope>NUCLEOTIDE SEQUENCE [LARGE SCALE GENOMIC DNA]</scope>
    <source>
        <strain evidence="8 9">R602</strain>
    </source>
</reference>
<dbReference type="InterPro" id="IPR027417">
    <property type="entry name" value="P-loop_NTPase"/>
</dbReference>
<evidence type="ECO:0000256" key="5">
    <source>
        <dbReference type="ARBA" id="ARBA00022519"/>
    </source>
</evidence>
<comment type="similarity">
    <text evidence="2">Belongs to the ABC transporter superfamily.</text>
</comment>
<dbReference type="PANTHER" id="PTHR43297:SF14">
    <property type="entry name" value="ATPASE AAA-TYPE CORE DOMAIN-CONTAINING PROTEIN"/>
    <property type="match status" value="1"/>
</dbReference>
<evidence type="ECO:0000313" key="8">
    <source>
        <dbReference type="EMBL" id="AJD42621.1"/>
    </source>
</evidence>
<comment type="subcellular location">
    <subcellularLocation>
        <location evidence="1">Membrane</location>
    </subcellularLocation>
</comment>
<evidence type="ECO:0000313" key="9">
    <source>
        <dbReference type="Proteomes" id="UP000031368"/>
    </source>
</evidence>
<keyword evidence="5" id="KW-0997">Cell inner membrane</keyword>
<evidence type="ECO:0000256" key="3">
    <source>
        <dbReference type="ARBA" id="ARBA00022448"/>
    </source>
</evidence>
<keyword evidence="3" id="KW-0813">Transport</keyword>
<proteinExistence type="inferred from homology"/>
<accession>A0A0B4X640</accession>
<dbReference type="GO" id="GO:0016020">
    <property type="term" value="C:membrane"/>
    <property type="evidence" value="ECO:0007669"/>
    <property type="project" value="UniProtKB-SubCell"/>
</dbReference>
<evidence type="ECO:0000256" key="6">
    <source>
        <dbReference type="ARBA" id="ARBA00022967"/>
    </source>
</evidence>
<dbReference type="InterPro" id="IPR050388">
    <property type="entry name" value="ABC_Ni/Peptide_Import"/>
</dbReference>
<keyword evidence="9" id="KW-1185">Reference proteome</keyword>
<gene>
    <name evidence="8" type="ORF">RGR602_CH03312</name>
</gene>
<dbReference type="PANTHER" id="PTHR43297">
    <property type="entry name" value="OLIGOPEPTIDE TRANSPORT ATP-BINDING PROTEIN APPD"/>
    <property type="match status" value="1"/>
</dbReference>
<dbReference type="AlphaFoldDB" id="A0A0B4X640"/>
<evidence type="ECO:0000256" key="4">
    <source>
        <dbReference type="ARBA" id="ARBA00022475"/>
    </source>
</evidence>
<dbReference type="SUPFAM" id="SSF52540">
    <property type="entry name" value="P-loop containing nucleoside triphosphate hydrolases"/>
    <property type="match status" value="1"/>
</dbReference>
<evidence type="ECO:0000256" key="1">
    <source>
        <dbReference type="ARBA" id="ARBA00004370"/>
    </source>
</evidence>
<evidence type="ECO:0000256" key="2">
    <source>
        <dbReference type="ARBA" id="ARBA00005417"/>
    </source>
</evidence>
<evidence type="ECO:0008006" key="10">
    <source>
        <dbReference type="Google" id="ProtNLM"/>
    </source>
</evidence>
<evidence type="ECO:0000256" key="7">
    <source>
        <dbReference type="ARBA" id="ARBA00023136"/>
    </source>
</evidence>